<gene>
    <name evidence="2" type="ORF">THAOC_21115</name>
</gene>
<comment type="caution">
    <text evidence="2">The sequence shown here is derived from an EMBL/GenBank/DDBJ whole genome shotgun (WGS) entry which is preliminary data.</text>
</comment>
<feature type="region of interest" description="Disordered" evidence="1">
    <location>
        <begin position="105"/>
        <end position="157"/>
    </location>
</feature>
<feature type="region of interest" description="Disordered" evidence="1">
    <location>
        <begin position="48"/>
        <end position="75"/>
    </location>
</feature>
<feature type="region of interest" description="Disordered" evidence="1">
    <location>
        <begin position="268"/>
        <end position="379"/>
    </location>
</feature>
<evidence type="ECO:0000313" key="3">
    <source>
        <dbReference type="Proteomes" id="UP000266841"/>
    </source>
</evidence>
<dbReference type="Proteomes" id="UP000266841">
    <property type="component" value="Unassembled WGS sequence"/>
</dbReference>
<feature type="region of interest" description="Disordered" evidence="1">
    <location>
        <begin position="400"/>
        <end position="439"/>
    </location>
</feature>
<dbReference type="EMBL" id="AGNL01024342">
    <property type="protein sequence ID" value="EJK58730.1"/>
    <property type="molecule type" value="Genomic_DNA"/>
</dbReference>
<feature type="compositionally biased region" description="Basic and acidic residues" evidence="1">
    <location>
        <begin position="177"/>
        <end position="196"/>
    </location>
</feature>
<dbReference type="AlphaFoldDB" id="K0S0C2"/>
<feature type="compositionally biased region" description="Polar residues" evidence="1">
    <location>
        <begin position="369"/>
        <end position="379"/>
    </location>
</feature>
<protein>
    <submittedName>
        <fullName evidence="2">Uncharacterized protein</fullName>
    </submittedName>
</protein>
<reference evidence="2 3" key="1">
    <citation type="journal article" date="2012" name="Genome Biol.">
        <title>Genome and low-iron response of an oceanic diatom adapted to chronic iron limitation.</title>
        <authorList>
            <person name="Lommer M."/>
            <person name="Specht M."/>
            <person name="Roy A.S."/>
            <person name="Kraemer L."/>
            <person name="Andreson R."/>
            <person name="Gutowska M.A."/>
            <person name="Wolf J."/>
            <person name="Bergner S.V."/>
            <person name="Schilhabel M.B."/>
            <person name="Klostermeier U.C."/>
            <person name="Beiko R.G."/>
            <person name="Rosenstiel P."/>
            <person name="Hippler M."/>
            <person name="Laroche J."/>
        </authorList>
    </citation>
    <scope>NUCLEOTIDE SEQUENCE [LARGE SCALE GENOMIC DNA]</scope>
    <source>
        <strain evidence="2 3">CCMP1005</strain>
    </source>
</reference>
<organism evidence="2 3">
    <name type="scientific">Thalassiosira oceanica</name>
    <name type="common">Marine diatom</name>
    <dbReference type="NCBI Taxonomy" id="159749"/>
    <lineage>
        <taxon>Eukaryota</taxon>
        <taxon>Sar</taxon>
        <taxon>Stramenopiles</taxon>
        <taxon>Ochrophyta</taxon>
        <taxon>Bacillariophyta</taxon>
        <taxon>Coscinodiscophyceae</taxon>
        <taxon>Thalassiosirophycidae</taxon>
        <taxon>Thalassiosirales</taxon>
        <taxon>Thalassiosiraceae</taxon>
        <taxon>Thalassiosira</taxon>
    </lineage>
</organism>
<proteinExistence type="predicted"/>
<feature type="compositionally biased region" description="Basic and acidic residues" evidence="1">
    <location>
        <begin position="206"/>
        <end position="227"/>
    </location>
</feature>
<evidence type="ECO:0000256" key="1">
    <source>
        <dbReference type="SAM" id="MobiDB-lite"/>
    </source>
</evidence>
<feature type="compositionally biased region" description="Polar residues" evidence="1">
    <location>
        <begin position="333"/>
        <end position="360"/>
    </location>
</feature>
<sequence length="481" mass="53255">MKEVSNKNGNIFQRLANAFFSERADPIPPNSPDDDAWLGKPLNSRLEDFMDCRRGRRQEDPPQPPSGILTNKNKTHMDRYCDQPKEYNIDPKISTLQARQESAVYSSVSSSSIRSDREPGLVSRNNSRYGRRPAAAAMASHRHTTTPEYWHTTPRTDGISSVCDETLDTMPAGAGEAKVRNAPRLDDLTSPTHRENCCPSQQQKPLCDESIRSEDEEDGNARGRDTEATSNLSRALMTFQQAGTLKGSASSDSTLGMFSAKSAQNSKICQDKSPSTSHLGSSCDSKSTLGIISTGTAKDATRRNVPRLGRLQVKDRTSTIGTQHDLTVRKDQGQTGTSGSQNNFQDSEFSDFFMSQSTGSLRDGHQRHVPTSSDKSGSKLNALKANRDDHGTSDLLQRYLQNKRGHRSGSSPAYPTQRRDGRRPSGKKSPYAKRNNSVEDHVQTITVTNKGTVDRRVSDITMFDNDWDDKLSTDDLVEVHR</sequence>
<name>K0S0C2_THAOC</name>
<feature type="compositionally biased region" description="Polar residues" evidence="1">
    <location>
        <begin position="268"/>
        <end position="296"/>
    </location>
</feature>
<evidence type="ECO:0000313" key="2">
    <source>
        <dbReference type="EMBL" id="EJK58730.1"/>
    </source>
</evidence>
<accession>K0S0C2</accession>
<keyword evidence="3" id="KW-1185">Reference proteome</keyword>
<feature type="region of interest" description="Disordered" evidence="1">
    <location>
        <begin position="174"/>
        <end position="228"/>
    </location>
</feature>
<feature type="compositionally biased region" description="Basic and acidic residues" evidence="1">
    <location>
        <begin position="48"/>
        <end position="60"/>
    </location>
</feature>